<organism evidence="6 7">
    <name type="scientific">Schizopora paradoxa</name>
    <dbReference type="NCBI Taxonomy" id="27342"/>
    <lineage>
        <taxon>Eukaryota</taxon>
        <taxon>Fungi</taxon>
        <taxon>Dikarya</taxon>
        <taxon>Basidiomycota</taxon>
        <taxon>Agaricomycotina</taxon>
        <taxon>Agaricomycetes</taxon>
        <taxon>Hymenochaetales</taxon>
        <taxon>Schizoporaceae</taxon>
        <taxon>Schizopora</taxon>
    </lineage>
</organism>
<dbReference type="EMBL" id="KQ085912">
    <property type="protein sequence ID" value="KLO16741.1"/>
    <property type="molecule type" value="Genomic_DNA"/>
</dbReference>
<dbReference type="SUPFAM" id="SSF144232">
    <property type="entry name" value="HIT/MYND zinc finger-like"/>
    <property type="match status" value="1"/>
</dbReference>
<accession>A0A0H2SI25</accession>
<dbReference type="STRING" id="27342.A0A0H2SI25"/>
<name>A0A0H2SI25_9AGAM</name>
<evidence type="ECO:0000256" key="3">
    <source>
        <dbReference type="ARBA" id="ARBA00022833"/>
    </source>
</evidence>
<dbReference type="Gene3D" id="6.10.140.2220">
    <property type="match status" value="1"/>
</dbReference>
<keyword evidence="2 4" id="KW-0863">Zinc-finger</keyword>
<evidence type="ECO:0000256" key="1">
    <source>
        <dbReference type="ARBA" id="ARBA00022723"/>
    </source>
</evidence>
<evidence type="ECO:0000256" key="4">
    <source>
        <dbReference type="PROSITE-ProRule" id="PRU00134"/>
    </source>
</evidence>
<keyword evidence="7" id="KW-1185">Reference proteome</keyword>
<gene>
    <name evidence="6" type="ORF">SCHPADRAFT_822765</name>
</gene>
<evidence type="ECO:0000259" key="5">
    <source>
        <dbReference type="PROSITE" id="PS50865"/>
    </source>
</evidence>
<evidence type="ECO:0000313" key="7">
    <source>
        <dbReference type="Proteomes" id="UP000053477"/>
    </source>
</evidence>
<dbReference type="InParanoid" id="A0A0H2SI25"/>
<dbReference type="Proteomes" id="UP000053477">
    <property type="component" value="Unassembled WGS sequence"/>
</dbReference>
<dbReference type="Pfam" id="PF01753">
    <property type="entry name" value="zf-MYND"/>
    <property type="match status" value="1"/>
</dbReference>
<dbReference type="GO" id="GO:0008270">
    <property type="term" value="F:zinc ion binding"/>
    <property type="evidence" value="ECO:0007669"/>
    <property type="project" value="UniProtKB-KW"/>
</dbReference>
<keyword evidence="3" id="KW-0862">Zinc</keyword>
<dbReference type="OrthoDB" id="432970at2759"/>
<dbReference type="AlphaFoldDB" id="A0A0H2SI25"/>
<evidence type="ECO:0000313" key="6">
    <source>
        <dbReference type="EMBL" id="KLO16741.1"/>
    </source>
</evidence>
<dbReference type="PROSITE" id="PS50865">
    <property type="entry name" value="ZF_MYND_2"/>
    <property type="match status" value="1"/>
</dbReference>
<dbReference type="PROSITE" id="PS01360">
    <property type="entry name" value="ZF_MYND_1"/>
    <property type="match status" value="1"/>
</dbReference>
<protein>
    <recommendedName>
        <fullName evidence="5">MYND-type domain-containing protein</fullName>
    </recommendedName>
</protein>
<keyword evidence="1" id="KW-0479">Metal-binding</keyword>
<dbReference type="InterPro" id="IPR002893">
    <property type="entry name" value="Znf_MYND"/>
</dbReference>
<feature type="domain" description="MYND-type" evidence="5">
    <location>
        <begin position="322"/>
        <end position="359"/>
    </location>
</feature>
<evidence type="ECO:0000256" key="2">
    <source>
        <dbReference type="ARBA" id="ARBA00022771"/>
    </source>
</evidence>
<sequence length="364" mass="41092">MSHTHLEDFYTFEGHFTFDLHDLAAIVLRERQQSVDPFKRARVVEICEGDTTATCLPPHAQTMWTSMKAPHKTAYFLKTEADLDDAANLQGPLEVADFFDPEMKLSPGHAPLTDKEKEMVYWKIRHHDGGILICEALQQVLDALPEDRTRLRIRTSQGLEIPQSPIDAFGIGNVAVIPRESTYICDYQHIKPLSTQVGMNQYLSGHTSEPQPVVYLLFGDSSIPAGGLVALDLASPSLGMRGLGGESFALERVVDYHKRVLPNGGKRVIDYDDSRSEEYDGFFLTDRIRNFSRPELEPIVNDLAERVIRRLSRIARGEETFCAYCGKVDAKDRCSKCKTSMYCGRACQTSAWKYHKKWCVLDAK</sequence>
<reference evidence="6 7" key="1">
    <citation type="submission" date="2015-04" db="EMBL/GenBank/DDBJ databases">
        <title>Complete genome sequence of Schizopora paradoxa KUC8140, a cosmopolitan wood degrader in East Asia.</title>
        <authorList>
            <consortium name="DOE Joint Genome Institute"/>
            <person name="Min B."/>
            <person name="Park H."/>
            <person name="Jang Y."/>
            <person name="Kim J.-J."/>
            <person name="Kim K.H."/>
            <person name="Pangilinan J."/>
            <person name="Lipzen A."/>
            <person name="Riley R."/>
            <person name="Grigoriev I.V."/>
            <person name="Spatafora J.W."/>
            <person name="Choi I.-G."/>
        </authorList>
    </citation>
    <scope>NUCLEOTIDE SEQUENCE [LARGE SCALE GENOMIC DNA]</scope>
    <source>
        <strain evidence="6 7">KUC8140</strain>
    </source>
</reference>
<proteinExistence type="predicted"/>